<dbReference type="InterPro" id="IPR029510">
    <property type="entry name" value="Ald_DH_CS_GLU"/>
</dbReference>
<gene>
    <name evidence="6" type="ORF">H5P30_10120</name>
</gene>
<evidence type="ECO:0000259" key="5">
    <source>
        <dbReference type="Pfam" id="PF00171"/>
    </source>
</evidence>
<dbReference type="PANTHER" id="PTHR42991:SF1">
    <property type="entry name" value="ALDEHYDE DEHYDROGENASE"/>
    <property type="match status" value="1"/>
</dbReference>
<dbReference type="InterPro" id="IPR015590">
    <property type="entry name" value="Aldehyde_DH_dom"/>
</dbReference>
<feature type="domain" description="Aldehyde dehydrogenase" evidence="5">
    <location>
        <begin position="18"/>
        <end position="469"/>
    </location>
</feature>
<reference evidence="6 7" key="1">
    <citation type="submission" date="2020-07" db="EMBL/GenBank/DDBJ databases">
        <authorList>
            <person name="Feng X."/>
        </authorList>
    </citation>
    <scope>NUCLEOTIDE SEQUENCE [LARGE SCALE GENOMIC DNA]</scope>
    <source>
        <strain evidence="6 7">JCM14086</strain>
    </source>
</reference>
<keyword evidence="7" id="KW-1185">Reference proteome</keyword>
<dbReference type="FunFam" id="3.40.605.10:FF:000020">
    <property type="entry name" value="Aldehyde dehydrogenase"/>
    <property type="match status" value="1"/>
</dbReference>
<accession>A0A7X1AYB4</accession>
<dbReference type="PANTHER" id="PTHR42991">
    <property type="entry name" value="ALDEHYDE DEHYDROGENASE"/>
    <property type="match status" value="1"/>
</dbReference>
<dbReference type="InterPro" id="IPR016163">
    <property type="entry name" value="Ald_DH_C"/>
</dbReference>
<dbReference type="RefSeq" id="WP_185692932.1">
    <property type="nucleotide sequence ID" value="NZ_JACHVA010000082.1"/>
</dbReference>
<keyword evidence="2 4" id="KW-0560">Oxidoreductase</keyword>
<dbReference type="Pfam" id="PF00171">
    <property type="entry name" value="Aldedh"/>
    <property type="match status" value="1"/>
</dbReference>
<dbReference type="InterPro" id="IPR051020">
    <property type="entry name" value="ALDH-related_metabolic_enz"/>
</dbReference>
<dbReference type="Gene3D" id="3.40.309.10">
    <property type="entry name" value="Aldehyde Dehydrogenase, Chain A, domain 2"/>
    <property type="match status" value="1"/>
</dbReference>
<comment type="caution">
    <text evidence="6">The sequence shown here is derived from an EMBL/GenBank/DDBJ whole genome shotgun (WGS) entry which is preliminary data.</text>
</comment>
<proteinExistence type="inferred from homology"/>
<dbReference type="CDD" id="cd07147">
    <property type="entry name" value="ALDH_F21_RNP123"/>
    <property type="match status" value="1"/>
</dbReference>
<evidence type="ECO:0000313" key="6">
    <source>
        <dbReference type="EMBL" id="MBC2602132.1"/>
    </source>
</evidence>
<dbReference type="AlphaFoldDB" id="A0A7X1AYB4"/>
<dbReference type="GO" id="GO:0008911">
    <property type="term" value="F:lactaldehyde dehydrogenase (NAD+) activity"/>
    <property type="evidence" value="ECO:0007669"/>
    <property type="project" value="TreeGrafter"/>
</dbReference>
<dbReference type="Proteomes" id="UP000525652">
    <property type="component" value="Unassembled WGS sequence"/>
</dbReference>
<dbReference type="PROSITE" id="PS00687">
    <property type="entry name" value="ALDEHYDE_DEHYDR_GLU"/>
    <property type="match status" value="1"/>
</dbReference>
<dbReference type="Gene3D" id="3.40.605.10">
    <property type="entry name" value="Aldehyde Dehydrogenase, Chain A, domain 1"/>
    <property type="match status" value="1"/>
</dbReference>
<organism evidence="6 7">
    <name type="scientific">Puniceicoccus vermicola</name>
    <dbReference type="NCBI Taxonomy" id="388746"/>
    <lineage>
        <taxon>Bacteria</taxon>
        <taxon>Pseudomonadati</taxon>
        <taxon>Verrucomicrobiota</taxon>
        <taxon>Opitutia</taxon>
        <taxon>Puniceicoccales</taxon>
        <taxon>Puniceicoccaceae</taxon>
        <taxon>Puniceicoccus</taxon>
    </lineage>
</organism>
<protein>
    <submittedName>
        <fullName evidence="6">Aldehyde dehydrogenase family protein</fullName>
    </submittedName>
</protein>
<dbReference type="InterPro" id="IPR016161">
    <property type="entry name" value="Ald_DH/histidinol_DH"/>
</dbReference>
<evidence type="ECO:0000256" key="1">
    <source>
        <dbReference type="ARBA" id="ARBA00009986"/>
    </source>
</evidence>
<dbReference type="EMBL" id="JACHVA010000082">
    <property type="protein sequence ID" value="MBC2602132.1"/>
    <property type="molecule type" value="Genomic_DNA"/>
</dbReference>
<evidence type="ECO:0000256" key="4">
    <source>
        <dbReference type="RuleBase" id="RU003345"/>
    </source>
</evidence>
<evidence type="ECO:0000313" key="7">
    <source>
        <dbReference type="Proteomes" id="UP000525652"/>
    </source>
</evidence>
<comment type="similarity">
    <text evidence="1 4">Belongs to the aldehyde dehydrogenase family.</text>
</comment>
<feature type="active site" evidence="3">
    <location>
        <position position="249"/>
    </location>
</feature>
<evidence type="ECO:0000256" key="3">
    <source>
        <dbReference type="PROSITE-ProRule" id="PRU10007"/>
    </source>
</evidence>
<dbReference type="InterPro" id="IPR016162">
    <property type="entry name" value="Ald_DH_N"/>
</dbReference>
<name>A0A7X1AYB4_9BACT</name>
<evidence type="ECO:0000256" key="2">
    <source>
        <dbReference type="ARBA" id="ARBA00023002"/>
    </source>
</evidence>
<sequence>MMKGTYPFYLGSQPEEPNTDLKVCDKFSGELIASVALADRKDIDRAIESAVSARKPMAKTTPFERKAALDHCIKRFREREEELAEALCSEAGKPIKDCRGEVERLIETFEIASRETMADEGEVLNLQLSERCRGYRGIVKRVPIGPCSFITPFNFPLNLVAHKVAPAIAAGCPFILKPDSRTPLGALIIGEILAETDLPEGAFSILPCEVSEADAFTTDKRLKLLSFTGSPRVGWELKKRAGKKKVVLELGGNAACVLDEGTDVEDAVKRCIVGAFYQSGQSCISVQRIYLHNSLAEEFVQKFVAATQALKSGDPRDQETFIGPLIDEAQAQRLEEWIYEATASGAQILHGGKRDGQFVEPTILYDVPRDQKLYCEEAFGPIVVLERFFEFDEVLESVNESHYAIHAGVFTAKIDHAFRAWDTLEAGGVLINEIPSWRVDNLPYGGVKDSGLGREGVRYAIEDMSEKRTLIFRNAE</sequence>
<dbReference type="SUPFAM" id="SSF53720">
    <property type="entry name" value="ALDH-like"/>
    <property type="match status" value="1"/>
</dbReference>